<dbReference type="PROSITE" id="PS50017">
    <property type="entry name" value="DEATH_DOMAIN"/>
    <property type="match status" value="2"/>
</dbReference>
<feature type="region of interest" description="Disordered" evidence="2">
    <location>
        <begin position="138"/>
        <end position="203"/>
    </location>
</feature>
<dbReference type="CDD" id="cd01670">
    <property type="entry name" value="Death"/>
    <property type="match status" value="2"/>
</dbReference>
<feature type="coiled-coil region" evidence="1">
    <location>
        <begin position="956"/>
        <end position="983"/>
    </location>
</feature>
<dbReference type="InParanoid" id="A0A1X7VH79"/>
<evidence type="ECO:0000256" key="1">
    <source>
        <dbReference type="SAM" id="Coils"/>
    </source>
</evidence>
<dbReference type="GO" id="GO:0043186">
    <property type="term" value="C:P granule"/>
    <property type="evidence" value="ECO:0007669"/>
    <property type="project" value="TreeGrafter"/>
</dbReference>
<sequence length="1478" mass="169778">MTTSRSRQRYSRIKMAEAESSFLITLKDLFDKKGLTFEDVQGHKCSENVLIRLSKCLDNWEMVALYLGLTRAEIKGIKFDSNSEEERRINVLKKWKEKNGERATYYNLIKALKESDRVDIIEQTLNFLNDCAFEKDDEQQKRREMKEKSPDNQKPQQSKSSNPVEKQIPNLRPTGISTSWQKMKFEQRRKNKPPISSPSDLTSDNYQQHFYSALWFEEDEHIKKLSKKCDGINYKFTIFDHKEVPPFLDRHPRPNVCYGYISGLSDDEIEYATQASDDITILRSDGSDQHLTIAFKHYYNFNHIENCLYVVASHSPELSEAIKNGTRVKGGSEINISAQFTLKYSYFDHLHESVVKTPEHVRKCLLLPDASSFGDLFLTFDPQHSSFDCIKLDDEQQLKALKIIVSESSLIGEPFPPIILYGPFGTGKTRILARAAFEVMMNGINENKHARILISAHHEISITTFIFAYFGVMRKRFYLPFKVILITKQENKGVYADMYMTPEEFAMHSADICTLGHVIIIATYTMSLNLYQYLYSPEGFFTHLFLDEAAQVREPEAITPLALATKDAKIVLTGDMQQVGPNILVLGKEARMFGLHISLLERLLIRYKEVGPVATHYITKLSVNYQSHNSLMCLPNLFYKHLELNTDEVLQSYCGPTGYNFVSVDSRIIDHPDKQWIEACVVLEEVRSYLETMKQLNLKFNPRHDVCIIASTRKQLNLIKSMAYMYKEYEAVRNVSYKPSFVIQGHEFQAIFLSLENDGMNIKSLFNPYVFNTAITRAKFYVVAIGFPEEVKKLELTTLFHPDRGGSTVQCWHEYLKLCGKLRTLRLFDFSNPLLPYKISGIKEKGGVPEHVSRDEELQSYTLSQDKMSDYILTLNDNVKSLTEKLNSREKEVSALKVALHEYEEEIQSSKERLIITEKELCQCELQLKEKTETLDKMEDDWKQLHESKKKEEVALNACQLELKEKTETLKKMEDDFKQLHESRREEIATLNKISKAKDKEIERLTESKLKSLEIKEEKTTFSQNQELELDKETVKAADLYEFRSPSAKMSSIGVMYTIFILLLVAMCWKPDPRIFIGPLPGVKVIASNRFLVVGGQSSQLHWEEYGLMLDIPSDALPFGFLAEVVIRVSVSGPYIFPDQETWKPASAVYWISSSKEFVNPVLLGIWHNVKGSVNSSSIKVLTAEDTPQNMIYIFKEFVGDFSVNGSYVFFKLTGFSGKEVVTSCNVNNFQGALFYKTSKANKWDYSLVIYRSQVKGVTRSLFDDTKYKDWIQEIEEFGVLFEENSTVLELNITANPPVESWEIREKFTPLSYHKDELQIQDHIESNMQFMLHWRGSGPFRINNCLRFSLKGAKRPTTITVNPNIINHDSTDTKFTETRKNLGIKDLNTIVSALKDSSFDCSKWSDLGLKLGLIQTRLNTIKSDNSKDAEACLEETLVGWLNLVDDVEKNGGTTWNTLVDALGKIDQKAVAERLKDLI</sequence>
<dbReference type="Gene3D" id="3.40.50.300">
    <property type="entry name" value="P-loop containing nucleotide triphosphate hydrolases"/>
    <property type="match status" value="2"/>
</dbReference>
<dbReference type="InterPro" id="IPR045055">
    <property type="entry name" value="DNA2/NAM7-like"/>
</dbReference>
<dbReference type="SUPFAM" id="SSF52540">
    <property type="entry name" value="P-loop containing nucleoside triphosphate hydrolases"/>
    <property type="match status" value="1"/>
</dbReference>
<dbReference type="OrthoDB" id="6513042at2759"/>
<dbReference type="PANTHER" id="PTHR10887:SF365">
    <property type="entry name" value="HELICASE WITH ZINC FINGER DOMAIN-RELATED"/>
    <property type="match status" value="1"/>
</dbReference>
<dbReference type="InterPro" id="IPR011029">
    <property type="entry name" value="DEATH-like_dom_sf"/>
</dbReference>
<evidence type="ECO:0000313" key="4">
    <source>
        <dbReference type="EnsemblMetazoa" id="Aqu2.1.39318_001"/>
    </source>
</evidence>
<dbReference type="Gene3D" id="1.10.533.10">
    <property type="entry name" value="Death Domain, Fas"/>
    <property type="match status" value="2"/>
</dbReference>
<keyword evidence="1" id="KW-0175">Coiled coil</keyword>
<dbReference type="InterPro" id="IPR000488">
    <property type="entry name" value="Death_dom"/>
</dbReference>
<feature type="domain" description="Death" evidence="3">
    <location>
        <begin position="59"/>
        <end position="128"/>
    </location>
</feature>
<name>A0A1X7VH79_AMPQE</name>
<dbReference type="GO" id="GO:0007165">
    <property type="term" value="P:signal transduction"/>
    <property type="evidence" value="ECO:0007669"/>
    <property type="project" value="InterPro"/>
</dbReference>
<dbReference type="GO" id="GO:0035194">
    <property type="term" value="P:regulatory ncRNA-mediated post-transcriptional gene silencing"/>
    <property type="evidence" value="ECO:0007669"/>
    <property type="project" value="TreeGrafter"/>
</dbReference>
<dbReference type="InterPro" id="IPR041679">
    <property type="entry name" value="DNA2/NAM7-like_C"/>
</dbReference>
<dbReference type="InterPro" id="IPR027417">
    <property type="entry name" value="P-loop_NTPase"/>
</dbReference>
<dbReference type="Pfam" id="PF13086">
    <property type="entry name" value="AAA_11"/>
    <property type="match status" value="1"/>
</dbReference>
<proteinExistence type="predicted"/>
<dbReference type="GO" id="GO:0004386">
    <property type="term" value="F:helicase activity"/>
    <property type="evidence" value="ECO:0007669"/>
    <property type="project" value="InterPro"/>
</dbReference>
<dbReference type="GO" id="GO:0005829">
    <property type="term" value="C:cytosol"/>
    <property type="evidence" value="ECO:0007669"/>
    <property type="project" value="TreeGrafter"/>
</dbReference>
<accession>A0A1X7VH79</accession>
<dbReference type="Pfam" id="PF00531">
    <property type="entry name" value="Death"/>
    <property type="match status" value="1"/>
</dbReference>
<feature type="compositionally biased region" description="Basic and acidic residues" evidence="2">
    <location>
        <begin position="138"/>
        <end position="151"/>
    </location>
</feature>
<dbReference type="EnsemblMetazoa" id="Aqu2.1.39318_001">
    <property type="protein sequence ID" value="Aqu2.1.39318_001"/>
    <property type="gene ID" value="Aqu2.1.39318"/>
</dbReference>
<dbReference type="eggNOG" id="KOG1804">
    <property type="taxonomic scope" value="Eukaryota"/>
</dbReference>
<feature type="domain" description="Death" evidence="3">
    <location>
        <begin position="1403"/>
        <end position="1478"/>
    </location>
</feature>
<dbReference type="InterPro" id="IPR041677">
    <property type="entry name" value="DNA2/NAM7_AAA_11"/>
</dbReference>
<dbReference type="SUPFAM" id="SSF47986">
    <property type="entry name" value="DEATH domain"/>
    <property type="match status" value="1"/>
</dbReference>
<dbReference type="SMART" id="SM00005">
    <property type="entry name" value="DEATH"/>
    <property type="match status" value="1"/>
</dbReference>
<feature type="compositionally biased region" description="Polar residues" evidence="2">
    <location>
        <begin position="152"/>
        <end position="164"/>
    </location>
</feature>
<evidence type="ECO:0000256" key="2">
    <source>
        <dbReference type="SAM" id="MobiDB-lite"/>
    </source>
</evidence>
<dbReference type="PANTHER" id="PTHR10887">
    <property type="entry name" value="DNA2/NAM7 HELICASE FAMILY"/>
    <property type="match status" value="1"/>
</dbReference>
<organism evidence="4">
    <name type="scientific">Amphimedon queenslandica</name>
    <name type="common">Sponge</name>
    <dbReference type="NCBI Taxonomy" id="400682"/>
    <lineage>
        <taxon>Eukaryota</taxon>
        <taxon>Metazoa</taxon>
        <taxon>Porifera</taxon>
        <taxon>Demospongiae</taxon>
        <taxon>Heteroscleromorpha</taxon>
        <taxon>Haplosclerida</taxon>
        <taxon>Niphatidae</taxon>
        <taxon>Amphimedon</taxon>
    </lineage>
</organism>
<protein>
    <recommendedName>
        <fullName evidence="3">Death domain-containing protein</fullName>
    </recommendedName>
</protein>
<evidence type="ECO:0000259" key="3">
    <source>
        <dbReference type="PROSITE" id="PS50017"/>
    </source>
</evidence>
<dbReference type="Pfam" id="PF13087">
    <property type="entry name" value="AAA_12"/>
    <property type="match status" value="1"/>
</dbReference>
<reference evidence="4" key="1">
    <citation type="submission" date="2017-05" db="UniProtKB">
        <authorList>
            <consortium name="EnsemblMetazoa"/>
        </authorList>
    </citation>
    <scope>IDENTIFICATION</scope>
</reference>
<feature type="coiled-coil region" evidence="1">
    <location>
        <begin position="872"/>
        <end position="920"/>
    </location>
</feature>